<dbReference type="GO" id="GO:0005506">
    <property type="term" value="F:iron ion binding"/>
    <property type="evidence" value="ECO:0007669"/>
    <property type="project" value="InterPro"/>
</dbReference>
<evidence type="ECO:0000313" key="8">
    <source>
        <dbReference type="EMBL" id="KUI60841.1"/>
    </source>
</evidence>
<dbReference type="PRINTS" id="PR00385">
    <property type="entry name" value="P450"/>
</dbReference>
<dbReference type="GO" id="GO:0016705">
    <property type="term" value="F:oxidoreductase activity, acting on paired donors, with incorporation or reduction of molecular oxygen"/>
    <property type="evidence" value="ECO:0007669"/>
    <property type="project" value="InterPro"/>
</dbReference>
<dbReference type="EMBL" id="KN714760">
    <property type="protein sequence ID" value="KUI60841.1"/>
    <property type="molecule type" value="Genomic_DNA"/>
</dbReference>
<dbReference type="InterPro" id="IPR036396">
    <property type="entry name" value="Cyt_P450_sf"/>
</dbReference>
<evidence type="ECO:0000256" key="2">
    <source>
        <dbReference type="ARBA" id="ARBA00022617"/>
    </source>
</evidence>
<dbReference type="PROSITE" id="PS00086">
    <property type="entry name" value="CYTOCHROME_P450"/>
    <property type="match status" value="1"/>
</dbReference>
<organism evidence="8 9">
    <name type="scientific">Cytospora mali</name>
    <name type="common">Apple Valsa canker fungus</name>
    <name type="synonym">Valsa mali</name>
    <dbReference type="NCBI Taxonomy" id="578113"/>
    <lineage>
        <taxon>Eukaryota</taxon>
        <taxon>Fungi</taxon>
        <taxon>Dikarya</taxon>
        <taxon>Ascomycota</taxon>
        <taxon>Pezizomycotina</taxon>
        <taxon>Sordariomycetes</taxon>
        <taxon>Sordariomycetidae</taxon>
        <taxon>Diaporthales</taxon>
        <taxon>Cytosporaceae</taxon>
        <taxon>Cytospora</taxon>
    </lineage>
</organism>
<dbReference type="Proteomes" id="UP000078576">
    <property type="component" value="Unassembled WGS sequence"/>
</dbReference>
<dbReference type="SUPFAM" id="SSF48264">
    <property type="entry name" value="Cytochrome P450"/>
    <property type="match status" value="1"/>
</dbReference>
<dbReference type="Gene3D" id="1.10.630.10">
    <property type="entry name" value="Cytochrome P450"/>
    <property type="match status" value="1"/>
</dbReference>
<evidence type="ECO:0000256" key="1">
    <source>
        <dbReference type="ARBA" id="ARBA00001971"/>
    </source>
</evidence>
<dbReference type="OrthoDB" id="3945418at2759"/>
<feature type="transmembrane region" description="Helical" evidence="7">
    <location>
        <begin position="12"/>
        <end position="32"/>
    </location>
</feature>
<keyword evidence="7" id="KW-1133">Transmembrane helix</keyword>
<keyword evidence="3 5" id="KW-0479">Metal-binding</keyword>
<protein>
    <submittedName>
        <fullName evidence="8">Trichodiene oxygenase</fullName>
    </submittedName>
</protein>
<feature type="transmembrane region" description="Helical" evidence="7">
    <location>
        <begin position="515"/>
        <end position="532"/>
    </location>
</feature>
<keyword evidence="9" id="KW-1185">Reference proteome</keyword>
<comment type="cofactor">
    <cofactor evidence="1 5">
        <name>heme</name>
        <dbReference type="ChEBI" id="CHEBI:30413"/>
    </cofactor>
</comment>
<dbReference type="InterPro" id="IPR050121">
    <property type="entry name" value="Cytochrome_P450_monoxygenase"/>
</dbReference>
<keyword evidence="6" id="KW-0503">Monooxygenase</keyword>
<keyword evidence="7" id="KW-0472">Membrane</keyword>
<accession>A0A194VAL6</accession>
<evidence type="ECO:0000256" key="6">
    <source>
        <dbReference type="RuleBase" id="RU000461"/>
    </source>
</evidence>
<dbReference type="Pfam" id="PF00067">
    <property type="entry name" value="p450"/>
    <property type="match status" value="1"/>
</dbReference>
<comment type="similarity">
    <text evidence="6">Belongs to the cytochrome P450 family.</text>
</comment>
<gene>
    <name evidence="8" type="ORF">VP1G_08048</name>
</gene>
<name>A0A194VAL6_CYTMA</name>
<feature type="binding site" description="axial binding residue" evidence="5">
    <location>
        <position position="510"/>
    </location>
    <ligand>
        <name>heme</name>
        <dbReference type="ChEBI" id="CHEBI:30413"/>
    </ligand>
    <ligandPart>
        <name>Fe</name>
        <dbReference type="ChEBI" id="CHEBI:18248"/>
    </ligandPart>
</feature>
<evidence type="ECO:0000256" key="3">
    <source>
        <dbReference type="ARBA" id="ARBA00022723"/>
    </source>
</evidence>
<evidence type="ECO:0000256" key="7">
    <source>
        <dbReference type="SAM" id="Phobius"/>
    </source>
</evidence>
<dbReference type="AlphaFoldDB" id="A0A194VAL6"/>
<keyword evidence="7" id="KW-0812">Transmembrane</keyword>
<dbReference type="CDD" id="cd11062">
    <property type="entry name" value="CYP58-like"/>
    <property type="match status" value="1"/>
</dbReference>
<keyword evidence="6" id="KW-0560">Oxidoreductase</keyword>
<evidence type="ECO:0000256" key="4">
    <source>
        <dbReference type="ARBA" id="ARBA00023004"/>
    </source>
</evidence>
<dbReference type="InterPro" id="IPR002401">
    <property type="entry name" value="Cyt_P450_E_grp-I"/>
</dbReference>
<dbReference type="STRING" id="694573.A0A194VAL6"/>
<dbReference type="GO" id="GO:0020037">
    <property type="term" value="F:heme binding"/>
    <property type="evidence" value="ECO:0007669"/>
    <property type="project" value="InterPro"/>
</dbReference>
<dbReference type="InterPro" id="IPR001128">
    <property type="entry name" value="Cyt_P450"/>
</dbReference>
<dbReference type="InterPro" id="IPR017972">
    <property type="entry name" value="Cyt_P450_CS"/>
</dbReference>
<keyword evidence="2 5" id="KW-0349">Heme</keyword>
<dbReference type="PANTHER" id="PTHR24305:SF147">
    <property type="entry name" value="P450, PUTATIVE (EUROFUNG)-RELATED"/>
    <property type="match status" value="1"/>
</dbReference>
<keyword evidence="4 5" id="KW-0408">Iron</keyword>
<dbReference type="PRINTS" id="PR00463">
    <property type="entry name" value="EP450I"/>
</dbReference>
<dbReference type="GO" id="GO:0004497">
    <property type="term" value="F:monooxygenase activity"/>
    <property type="evidence" value="ECO:0007669"/>
    <property type="project" value="UniProtKB-KW"/>
</dbReference>
<proteinExistence type="inferred from homology"/>
<sequence length="568" mass="64397">MDSFKPLDRVSSILSVTTVIGTLAAWSLYHVARALYNISPFHPLHQFPGPKLAAATILYEFWFEMVLGGRYTREIKRMHEIYGESVNRHLQIFPFSHDVTYGENIDGVSALLSETFIEVVLLLADVPCQGPIVRISPDELHCNDAAFYDEIYAAAGRKRDKQAHFLNMIAGPLTVSAFGTADHDLHRIRRRALDKFFSRQQILKLETEINGLTQRLCHKLLRKTGEVLDIQTVYSCLVTDLISAYCFGETMGFMEQEGWEPNFREPVNGLLKASFMFRYFPVTRSLVHVAPYLAKYVSGDVGLLMKDLYVDTPSRVRKAQEDHKNGVVRERRTVYDGILESSLPESETTVYRLSGDGFSLVAAGTETTAWTLTLITYFLLAQPETQARVASELTGVDPHNLSWRMLEKLPYLSGVVLEGLRMSFGLPNRTPRIARDEDLVYQGTSGGKAFNYVIPRGTAIGMSQWIQHHDEEVFPDSYSFLPERWLDEKGQQKRGLEKYMVAFSRGSRACLGMNLAYIEIYIATAALVLRVFPRMRLYETTEDDVKYDHDLVVSQPKNGSKGVRVVML</sequence>
<evidence type="ECO:0000313" key="9">
    <source>
        <dbReference type="Proteomes" id="UP000078576"/>
    </source>
</evidence>
<evidence type="ECO:0000256" key="5">
    <source>
        <dbReference type="PIRSR" id="PIRSR602401-1"/>
    </source>
</evidence>
<reference evidence="9" key="1">
    <citation type="submission" date="2014-12" db="EMBL/GenBank/DDBJ databases">
        <title>Genome Sequence of Valsa Canker Pathogens Uncovers a Specific Adaption of Colonization on Woody Bark.</title>
        <authorList>
            <person name="Yin Z."/>
            <person name="Liu H."/>
            <person name="Gao X."/>
            <person name="Li Z."/>
            <person name="Song N."/>
            <person name="Ke X."/>
            <person name="Dai Q."/>
            <person name="Wu Y."/>
            <person name="Sun Y."/>
            <person name="Xu J.-R."/>
            <person name="Kang Z.K."/>
            <person name="Wang L."/>
            <person name="Huang L."/>
        </authorList>
    </citation>
    <scope>NUCLEOTIDE SEQUENCE [LARGE SCALE GENOMIC DNA]</scope>
    <source>
        <strain evidence="9">SXYL134</strain>
    </source>
</reference>
<dbReference type="PANTHER" id="PTHR24305">
    <property type="entry name" value="CYTOCHROME P450"/>
    <property type="match status" value="1"/>
</dbReference>